<sequence length="235" mass="25866">MSLESDPRRIRLLDDPLAIRAMAHPVRLEIHALLGEEGPLTAAEAARRLGISQALASHHLRQLAKYDFVEPAPGKDNRERPWRVVSTSQTWSRADLTPERAAAVNVLEQLMAERALDQLAKWQQRRPAEEPRWRDSTGIDHTGIYLTAEELTEVTGQIAALLQRYVDERPIDDKAARPPGSRHVHFTQIVTVAPPVPEAVPEAVPGAAPEAGAEADTDTDTDTEADPKSGPEDGR</sequence>
<dbReference type="InterPro" id="IPR036388">
    <property type="entry name" value="WH-like_DNA-bd_sf"/>
</dbReference>
<feature type="region of interest" description="Disordered" evidence="1">
    <location>
        <begin position="195"/>
        <end position="235"/>
    </location>
</feature>
<name>A0A1I2KP73_9ACTN</name>
<dbReference type="InterPro" id="IPR011991">
    <property type="entry name" value="ArsR-like_HTH"/>
</dbReference>
<dbReference type="STRING" id="380248.SAMN05216251_12475"/>
<dbReference type="SUPFAM" id="SSF46785">
    <property type="entry name" value="Winged helix' DNA-binding domain"/>
    <property type="match status" value="1"/>
</dbReference>
<dbReference type="CDD" id="cd00090">
    <property type="entry name" value="HTH_ARSR"/>
    <property type="match status" value="1"/>
</dbReference>
<accession>A0A1I2KP73</accession>
<dbReference type="SMART" id="SM00418">
    <property type="entry name" value="HTH_ARSR"/>
    <property type="match status" value="1"/>
</dbReference>
<evidence type="ECO:0000313" key="4">
    <source>
        <dbReference type="Proteomes" id="UP000199323"/>
    </source>
</evidence>
<reference evidence="3 4" key="1">
    <citation type="submission" date="2016-10" db="EMBL/GenBank/DDBJ databases">
        <authorList>
            <person name="de Groot N.N."/>
        </authorList>
    </citation>
    <scope>NUCLEOTIDE SEQUENCE [LARGE SCALE GENOMIC DNA]</scope>
    <source>
        <strain evidence="3 4">CGMCC 4.3510</strain>
    </source>
</reference>
<dbReference type="InterPro" id="IPR036390">
    <property type="entry name" value="WH_DNA-bd_sf"/>
</dbReference>
<feature type="domain" description="HTH arsR-type" evidence="2">
    <location>
        <begin position="17"/>
        <end position="109"/>
    </location>
</feature>
<keyword evidence="4" id="KW-1185">Reference proteome</keyword>
<organism evidence="3 4">
    <name type="scientific">Actinacidiphila alni</name>
    <dbReference type="NCBI Taxonomy" id="380248"/>
    <lineage>
        <taxon>Bacteria</taxon>
        <taxon>Bacillati</taxon>
        <taxon>Actinomycetota</taxon>
        <taxon>Actinomycetes</taxon>
        <taxon>Kitasatosporales</taxon>
        <taxon>Streptomycetaceae</taxon>
        <taxon>Actinacidiphila</taxon>
    </lineage>
</organism>
<gene>
    <name evidence="3" type="ORF">SAMN05216251_12475</name>
</gene>
<evidence type="ECO:0000256" key="1">
    <source>
        <dbReference type="SAM" id="MobiDB-lite"/>
    </source>
</evidence>
<dbReference type="Proteomes" id="UP000199323">
    <property type="component" value="Unassembled WGS sequence"/>
</dbReference>
<protein>
    <submittedName>
        <fullName evidence="3">Helix-turn-helix domain-containing protein</fullName>
    </submittedName>
</protein>
<dbReference type="AlphaFoldDB" id="A0A1I2KP73"/>
<feature type="compositionally biased region" description="Acidic residues" evidence="1">
    <location>
        <begin position="213"/>
        <end position="224"/>
    </location>
</feature>
<evidence type="ECO:0000313" key="3">
    <source>
        <dbReference type="EMBL" id="SFF68812.1"/>
    </source>
</evidence>
<dbReference type="Pfam" id="PF12840">
    <property type="entry name" value="HTH_20"/>
    <property type="match status" value="1"/>
</dbReference>
<proteinExistence type="predicted"/>
<feature type="compositionally biased region" description="Low complexity" evidence="1">
    <location>
        <begin position="199"/>
        <end position="212"/>
    </location>
</feature>
<dbReference type="EMBL" id="FONG01000024">
    <property type="protein sequence ID" value="SFF68812.1"/>
    <property type="molecule type" value="Genomic_DNA"/>
</dbReference>
<feature type="compositionally biased region" description="Basic and acidic residues" evidence="1">
    <location>
        <begin position="225"/>
        <end position="235"/>
    </location>
</feature>
<dbReference type="GO" id="GO:0003700">
    <property type="term" value="F:DNA-binding transcription factor activity"/>
    <property type="evidence" value="ECO:0007669"/>
    <property type="project" value="InterPro"/>
</dbReference>
<evidence type="ECO:0000259" key="2">
    <source>
        <dbReference type="SMART" id="SM00418"/>
    </source>
</evidence>
<dbReference type="Gene3D" id="1.10.10.10">
    <property type="entry name" value="Winged helix-like DNA-binding domain superfamily/Winged helix DNA-binding domain"/>
    <property type="match status" value="1"/>
</dbReference>
<dbReference type="InterPro" id="IPR001845">
    <property type="entry name" value="HTH_ArsR_DNA-bd_dom"/>
</dbReference>
<dbReference type="RefSeq" id="WP_093716912.1">
    <property type="nucleotide sequence ID" value="NZ_FONG01000024.1"/>
</dbReference>